<dbReference type="EMBL" id="HBIA01009218">
    <property type="protein sequence ID" value="CAE0233010.1"/>
    <property type="molecule type" value="Transcribed_RNA"/>
</dbReference>
<dbReference type="AlphaFoldDB" id="A0A7S3FUZ5"/>
<evidence type="ECO:0000313" key="1">
    <source>
        <dbReference type="EMBL" id="CAE0233010.1"/>
    </source>
</evidence>
<proteinExistence type="predicted"/>
<accession>A0A7S3FUZ5</accession>
<organism evidence="1">
    <name type="scientific">Strombidium rassoulzadegani</name>
    <dbReference type="NCBI Taxonomy" id="1082188"/>
    <lineage>
        <taxon>Eukaryota</taxon>
        <taxon>Sar</taxon>
        <taxon>Alveolata</taxon>
        <taxon>Ciliophora</taxon>
        <taxon>Intramacronucleata</taxon>
        <taxon>Spirotrichea</taxon>
        <taxon>Oligotrichia</taxon>
        <taxon>Strombidiidae</taxon>
        <taxon>Strombidium</taxon>
    </lineage>
</organism>
<reference evidence="1" key="1">
    <citation type="submission" date="2021-01" db="EMBL/GenBank/DDBJ databases">
        <authorList>
            <person name="Corre E."/>
            <person name="Pelletier E."/>
            <person name="Niang G."/>
            <person name="Scheremetjew M."/>
            <person name="Finn R."/>
            <person name="Kale V."/>
            <person name="Holt S."/>
            <person name="Cochrane G."/>
            <person name="Meng A."/>
            <person name="Brown T."/>
            <person name="Cohen L."/>
        </authorList>
    </citation>
    <scope>NUCLEOTIDE SEQUENCE</scope>
    <source>
        <strain evidence="1">Ras09</strain>
    </source>
</reference>
<sequence>MDDVLELGGLGEELKDLSHLQGLVASSLGVFFGGDEEVGANDALHALDLQVALTRYSRECGRREAALILVEDEEARFNEVSHCLLHQLTQEVVEVLGSPPSNLVVVRISHHSAVHEGGGDPVDRLLDGGDAAGHDLSHHAVVNTIGQIRLEREGLLDELRKVLLLGGVAHDHELAQGSTLARSA</sequence>
<name>A0A7S3FUZ5_9SPIT</name>
<gene>
    <name evidence="1" type="ORF">SRAS04492_LOCUS4808</name>
</gene>
<protein>
    <submittedName>
        <fullName evidence="1">Uncharacterized protein</fullName>
    </submittedName>
</protein>